<dbReference type="AlphaFoldDB" id="A0A8X6QLE1"/>
<protein>
    <recommendedName>
        <fullName evidence="1">Reverse transcriptase domain-containing protein</fullName>
    </recommendedName>
</protein>
<evidence type="ECO:0000313" key="3">
    <source>
        <dbReference type="Proteomes" id="UP000887013"/>
    </source>
</evidence>
<dbReference type="Pfam" id="PF00078">
    <property type="entry name" value="RVT_1"/>
    <property type="match status" value="1"/>
</dbReference>
<dbReference type="InterPro" id="IPR000477">
    <property type="entry name" value="RT_dom"/>
</dbReference>
<organism evidence="2 3">
    <name type="scientific">Nephila pilipes</name>
    <name type="common">Giant wood spider</name>
    <name type="synonym">Nephila maculata</name>
    <dbReference type="NCBI Taxonomy" id="299642"/>
    <lineage>
        <taxon>Eukaryota</taxon>
        <taxon>Metazoa</taxon>
        <taxon>Ecdysozoa</taxon>
        <taxon>Arthropoda</taxon>
        <taxon>Chelicerata</taxon>
        <taxon>Arachnida</taxon>
        <taxon>Araneae</taxon>
        <taxon>Araneomorphae</taxon>
        <taxon>Entelegynae</taxon>
        <taxon>Araneoidea</taxon>
        <taxon>Nephilidae</taxon>
        <taxon>Nephila</taxon>
    </lineage>
</organism>
<feature type="domain" description="Reverse transcriptase" evidence="1">
    <location>
        <begin position="1"/>
        <end position="132"/>
    </location>
</feature>
<dbReference type="PANTHER" id="PTHR34047:SF10">
    <property type="entry name" value="GROUP II INTRON-ASSOCIATED OPEN READING FRAME"/>
    <property type="match status" value="1"/>
</dbReference>
<dbReference type="EMBL" id="BMAW01032340">
    <property type="protein sequence ID" value="GFU25184.1"/>
    <property type="molecule type" value="Genomic_DNA"/>
</dbReference>
<accession>A0A8X6QLE1</accession>
<dbReference type="InterPro" id="IPR051083">
    <property type="entry name" value="GrpII_Intron_Splice-Mob/Def"/>
</dbReference>
<dbReference type="Proteomes" id="UP000887013">
    <property type="component" value="Unassembled WGS sequence"/>
</dbReference>
<reference evidence="2" key="1">
    <citation type="submission" date="2020-08" db="EMBL/GenBank/DDBJ databases">
        <title>Multicomponent nature underlies the extraordinary mechanical properties of spider dragline silk.</title>
        <authorList>
            <person name="Kono N."/>
            <person name="Nakamura H."/>
            <person name="Mori M."/>
            <person name="Yoshida Y."/>
            <person name="Ohtoshi R."/>
            <person name="Malay A.D."/>
            <person name="Moran D.A.P."/>
            <person name="Tomita M."/>
            <person name="Numata K."/>
            <person name="Arakawa K."/>
        </authorList>
    </citation>
    <scope>NUCLEOTIDE SEQUENCE</scope>
</reference>
<proteinExistence type="predicted"/>
<name>A0A8X6QLE1_NEPPI</name>
<gene>
    <name evidence="2" type="primary">ltrA</name>
    <name evidence="2" type="ORF">NPIL_615821</name>
</gene>
<dbReference type="PANTHER" id="PTHR34047">
    <property type="entry name" value="NUCLEAR INTRON MATURASE 1, MITOCHONDRIAL-RELATED"/>
    <property type="match status" value="1"/>
</dbReference>
<sequence>MLNITPTIQRILRGWLTAGMIENSLFYATERGKPQKGIIPPFLANVVLHRLQYDTKQALSKDLFQYKKEVWKRSHINTRRMSIIRYADDCIVLHESKDIVLKANNFVEWLKKIGLELNSSKTCITHTLKSSG</sequence>
<keyword evidence="3" id="KW-1185">Reference proteome</keyword>
<dbReference type="InterPro" id="IPR043502">
    <property type="entry name" value="DNA/RNA_pol_sf"/>
</dbReference>
<evidence type="ECO:0000313" key="2">
    <source>
        <dbReference type="EMBL" id="GFU25184.1"/>
    </source>
</evidence>
<dbReference type="PROSITE" id="PS50878">
    <property type="entry name" value="RT_POL"/>
    <property type="match status" value="1"/>
</dbReference>
<dbReference type="SUPFAM" id="SSF56672">
    <property type="entry name" value="DNA/RNA polymerases"/>
    <property type="match status" value="1"/>
</dbReference>
<comment type="caution">
    <text evidence="2">The sequence shown here is derived from an EMBL/GenBank/DDBJ whole genome shotgun (WGS) entry which is preliminary data.</text>
</comment>
<dbReference type="GO" id="GO:0071897">
    <property type="term" value="P:DNA biosynthetic process"/>
    <property type="evidence" value="ECO:0007669"/>
    <property type="project" value="UniProtKB-ARBA"/>
</dbReference>
<evidence type="ECO:0000259" key="1">
    <source>
        <dbReference type="PROSITE" id="PS50878"/>
    </source>
</evidence>